<keyword evidence="1" id="KW-0677">Repeat</keyword>
<dbReference type="SMART" id="SM00028">
    <property type="entry name" value="TPR"/>
    <property type="match status" value="5"/>
</dbReference>
<dbReference type="PROSITE" id="PS50005">
    <property type="entry name" value="TPR"/>
    <property type="match status" value="4"/>
</dbReference>
<dbReference type="Gene3D" id="1.25.40.10">
    <property type="entry name" value="Tetratricopeptide repeat domain"/>
    <property type="match status" value="3"/>
</dbReference>
<feature type="repeat" description="TPR" evidence="3">
    <location>
        <begin position="451"/>
        <end position="484"/>
    </location>
</feature>
<keyword evidence="5" id="KW-0449">Lipoprotein</keyword>
<evidence type="ECO:0000256" key="1">
    <source>
        <dbReference type="ARBA" id="ARBA00022737"/>
    </source>
</evidence>
<evidence type="ECO:0000256" key="2">
    <source>
        <dbReference type="ARBA" id="ARBA00022803"/>
    </source>
</evidence>
<dbReference type="STRING" id="1838286.Verru16b_03549"/>
<dbReference type="InterPro" id="IPR019734">
    <property type="entry name" value="TPR_rpt"/>
</dbReference>
<feature type="transmembrane region" description="Helical" evidence="4">
    <location>
        <begin position="375"/>
        <end position="393"/>
    </location>
</feature>
<keyword evidence="6" id="KW-1185">Reference proteome</keyword>
<feature type="transmembrane region" description="Helical" evidence="4">
    <location>
        <begin position="224"/>
        <end position="241"/>
    </location>
</feature>
<gene>
    <name evidence="5" type="ORF">Verru16b_03549</name>
</gene>
<keyword evidence="4" id="KW-0812">Transmembrane</keyword>
<accession>A0A1D8AZX8</accession>
<feature type="transmembrane region" description="Helical" evidence="4">
    <location>
        <begin position="350"/>
        <end position="369"/>
    </location>
</feature>
<feature type="transmembrane region" description="Helical" evidence="4">
    <location>
        <begin position="296"/>
        <end position="314"/>
    </location>
</feature>
<dbReference type="AlphaFoldDB" id="A0A1D8AZX8"/>
<feature type="transmembrane region" description="Helical" evidence="4">
    <location>
        <begin position="180"/>
        <end position="204"/>
    </location>
</feature>
<dbReference type="PANTHER" id="PTHR44227">
    <property type="match status" value="1"/>
</dbReference>
<dbReference type="Proteomes" id="UP000095228">
    <property type="component" value="Chromosome"/>
</dbReference>
<dbReference type="Pfam" id="PF14559">
    <property type="entry name" value="TPR_19"/>
    <property type="match status" value="1"/>
</dbReference>
<feature type="repeat" description="TPR" evidence="3">
    <location>
        <begin position="583"/>
        <end position="616"/>
    </location>
</feature>
<dbReference type="InterPro" id="IPR011990">
    <property type="entry name" value="TPR-like_helical_dom_sf"/>
</dbReference>
<proteinExistence type="predicted"/>
<feature type="repeat" description="TPR" evidence="3">
    <location>
        <begin position="549"/>
        <end position="582"/>
    </location>
</feature>
<dbReference type="EMBL" id="CP016094">
    <property type="protein sequence ID" value="AOS46443.1"/>
    <property type="molecule type" value="Genomic_DNA"/>
</dbReference>
<dbReference type="OrthoDB" id="189194at2"/>
<feature type="repeat" description="TPR" evidence="3">
    <location>
        <begin position="417"/>
        <end position="450"/>
    </location>
</feature>
<evidence type="ECO:0000313" key="5">
    <source>
        <dbReference type="EMBL" id="AOS46443.1"/>
    </source>
</evidence>
<evidence type="ECO:0000256" key="4">
    <source>
        <dbReference type="SAM" id="Phobius"/>
    </source>
</evidence>
<sequence length="633" mass="68508">MNGTSSRAFAAVIVLAVLLAWSGAGRGPFVFDDHEAIVNNPTIRDWGSLHWLFPPATAGETVSGRPVLNFTFALNHALGGLDPRSYHLVNLGIHALAALLVFGVVRRTFLRHPPAGDITSADTLAAAAALLWAVHPLQTAAVTYVAQRAESLAGLWFLASLYGFIRAGEPGASRARWGTVSVLACLLGVGTKETIVVLPFVAAIWDRAFAAGSWREVWNRNGQLLLLLATCWLPLAGLVLAHDGRGASAGWATTVTPWSYLITQAAAIPHYLRLMVWPTALVFDYGTPVVGGFTEVWGRMLVLALAFGFFVWAIWRGRWWGFLGLAFFAMLAPSSSLVPVATQTMAEHRVYLALLPVIVALLVGVHRLIRRWPLALRVTLIAALVGVLGTATWQRNRTYQSARALWQDTADRRPDNARAFNNLGQALALEGQPAAAIAAYNRALALAPDHAFAHGNLGALLLAAGRLAEALAHLTRAVALDPAFTNARFNLADGLARQGRRDEAILHLRTLLAQDATALDARLKLAGLLPPEEVEAALREAEKHSPGSADVAYALGSYHVQRRNLSAALQAFALAVERDPSHWEALTNLGNCLLMAGRPTEAIARYEAVLRLRPDDRQVRENLALARELQRKP</sequence>
<dbReference type="InterPro" id="IPR052346">
    <property type="entry name" value="O-mannosyl-transferase_TMTC"/>
</dbReference>
<evidence type="ECO:0000256" key="3">
    <source>
        <dbReference type="PROSITE-ProRule" id="PRU00339"/>
    </source>
</evidence>
<dbReference type="Pfam" id="PF13432">
    <property type="entry name" value="TPR_16"/>
    <property type="match status" value="2"/>
</dbReference>
<evidence type="ECO:0000313" key="6">
    <source>
        <dbReference type="Proteomes" id="UP000095228"/>
    </source>
</evidence>
<organism evidence="5 6">
    <name type="scientific">Lacunisphaera limnophila</name>
    <dbReference type="NCBI Taxonomy" id="1838286"/>
    <lineage>
        <taxon>Bacteria</taxon>
        <taxon>Pseudomonadati</taxon>
        <taxon>Verrucomicrobiota</taxon>
        <taxon>Opitutia</taxon>
        <taxon>Opitutales</taxon>
        <taxon>Opitutaceae</taxon>
        <taxon>Lacunisphaera</taxon>
    </lineage>
</organism>
<feature type="transmembrane region" description="Helical" evidence="4">
    <location>
        <begin position="320"/>
        <end position="338"/>
    </location>
</feature>
<name>A0A1D8AZX8_9BACT</name>
<keyword evidence="4" id="KW-0472">Membrane</keyword>
<dbReference type="RefSeq" id="WP_069963492.1">
    <property type="nucleotide sequence ID" value="NZ_CP016094.1"/>
</dbReference>
<dbReference type="PANTHER" id="PTHR44227:SF3">
    <property type="entry name" value="PROTEIN O-MANNOSYL-TRANSFERASE TMTC4"/>
    <property type="match status" value="1"/>
</dbReference>
<protein>
    <submittedName>
        <fullName evidence="5">Lipoprotein NlpI</fullName>
    </submittedName>
</protein>
<dbReference type="SUPFAM" id="SSF48452">
    <property type="entry name" value="TPR-like"/>
    <property type="match status" value="2"/>
</dbReference>
<feature type="transmembrane region" description="Helical" evidence="4">
    <location>
        <begin position="86"/>
        <end position="105"/>
    </location>
</feature>
<keyword evidence="4" id="KW-1133">Transmembrane helix</keyword>
<reference evidence="5 6" key="1">
    <citation type="submission" date="2016-06" db="EMBL/GenBank/DDBJ databases">
        <title>Three novel species with peptidoglycan cell walls form the new genus Lacunisphaera gen. nov. in the family Opitutaceae of the verrucomicrobial subdivision 4.</title>
        <authorList>
            <person name="Rast P."/>
            <person name="Gloeckner I."/>
            <person name="Jogler M."/>
            <person name="Boedeker C."/>
            <person name="Jeske O."/>
            <person name="Wiegand S."/>
            <person name="Reinhardt R."/>
            <person name="Schumann P."/>
            <person name="Rohde M."/>
            <person name="Spring S."/>
            <person name="Gloeckner F.O."/>
            <person name="Jogler C."/>
        </authorList>
    </citation>
    <scope>NUCLEOTIDE SEQUENCE [LARGE SCALE GENOMIC DNA]</scope>
    <source>
        <strain evidence="5 6">IG16b</strain>
    </source>
</reference>
<dbReference type="KEGG" id="obg:Verru16b_03549"/>
<keyword evidence="2 3" id="KW-0802">TPR repeat</keyword>